<gene>
    <name evidence="2" type="ORF">SAMN04488526_2100</name>
</gene>
<evidence type="ECO:0000256" key="1">
    <source>
        <dbReference type="SAM" id="Phobius"/>
    </source>
</evidence>
<evidence type="ECO:0000313" key="2">
    <source>
        <dbReference type="EMBL" id="SEL15956.1"/>
    </source>
</evidence>
<keyword evidence="1" id="KW-0472">Membrane</keyword>
<dbReference type="Proteomes" id="UP000199283">
    <property type="component" value="Unassembled WGS sequence"/>
</dbReference>
<dbReference type="RefSeq" id="WP_092762516.1">
    <property type="nucleotide sequence ID" value="NZ_CAXBJT010000017.1"/>
</dbReference>
<dbReference type="InterPro" id="IPR018919">
    <property type="entry name" value="DUF2484"/>
</dbReference>
<evidence type="ECO:0000313" key="3">
    <source>
        <dbReference type="Proteomes" id="UP000199283"/>
    </source>
</evidence>
<dbReference type="AlphaFoldDB" id="A0A1H7MX72"/>
<keyword evidence="3" id="KW-1185">Reference proteome</keyword>
<sequence>MALIALCLWVVVAWVLMVTLTARQSWPAAYGLIAVGLPLAIWLGWSMGWLWALLGVTVMALVLRWPLRYFGRWLKGLVQ</sequence>
<dbReference type="OrthoDB" id="7862849at2"/>
<accession>A0A1H7MX72</accession>
<reference evidence="2 3" key="1">
    <citation type="submission" date="2016-10" db="EMBL/GenBank/DDBJ databases">
        <authorList>
            <person name="de Groot N.N."/>
        </authorList>
    </citation>
    <scope>NUCLEOTIDE SEQUENCE [LARGE SCALE GENOMIC DNA]</scope>
    <source>
        <strain evidence="2 3">DSM 14858</strain>
    </source>
</reference>
<organism evidence="2 3">
    <name type="scientific">Jannaschia helgolandensis</name>
    <dbReference type="NCBI Taxonomy" id="188906"/>
    <lineage>
        <taxon>Bacteria</taxon>
        <taxon>Pseudomonadati</taxon>
        <taxon>Pseudomonadota</taxon>
        <taxon>Alphaproteobacteria</taxon>
        <taxon>Rhodobacterales</taxon>
        <taxon>Roseobacteraceae</taxon>
        <taxon>Jannaschia</taxon>
    </lineage>
</organism>
<feature type="transmembrane region" description="Helical" evidence="1">
    <location>
        <begin position="39"/>
        <end position="63"/>
    </location>
</feature>
<dbReference type="Pfam" id="PF10658">
    <property type="entry name" value="DUF2484"/>
    <property type="match status" value="1"/>
</dbReference>
<keyword evidence="1" id="KW-1133">Transmembrane helix</keyword>
<protein>
    <recommendedName>
        <fullName evidence="4">UDP-N-acetylmuramate--alanine ligase</fullName>
    </recommendedName>
</protein>
<keyword evidence="1" id="KW-0812">Transmembrane</keyword>
<name>A0A1H7MX72_9RHOB</name>
<proteinExistence type="predicted"/>
<dbReference type="EMBL" id="FNZQ01000003">
    <property type="protein sequence ID" value="SEL15956.1"/>
    <property type="molecule type" value="Genomic_DNA"/>
</dbReference>
<dbReference type="STRING" id="188906.SAMN04488526_2100"/>
<evidence type="ECO:0008006" key="4">
    <source>
        <dbReference type="Google" id="ProtNLM"/>
    </source>
</evidence>